<evidence type="ECO:0000313" key="1">
    <source>
        <dbReference type="EMBL" id="MCI59620.1"/>
    </source>
</evidence>
<sequence length="63" mass="7343">IPTKSDGVQMMMEYLGSTQQNVEFEVKTTKGAHVRFLYLRRIIKDYVKVVNQAEKDKSTDTFE</sequence>
<keyword evidence="2" id="KW-1185">Reference proteome</keyword>
<feature type="non-terminal residue" evidence="1">
    <location>
        <position position="1"/>
    </location>
</feature>
<organism evidence="1 2">
    <name type="scientific">Trifolium medium</name>
    <dbReference type="NCBI Taxonomy" id="97028"/>
    <lineage>
        <taxon>Eukaryota</taxon>
        <taxon>Viridiplantae</taxon>
        <taxon>Streptophyta</taxon>
        <taxon>Embryophyta</taxon>
        <taxon>Tracheophyta</taxon>
        <taxon>Spermatophyta</taxon>
        <taxon>Magnoliopsida</taxon>
        <taxon>eudicotyledons</taxon>
        <taxon>Gunneridae</taxon>
        <taxon>Pentapetalae</taxon>
        <taxon>rosids</taxon>
        <taxon>fabids</taxon>
        <taxon>Fabales</taxon>
        <taxon>Fabaceae</taxon>
        <taxon>Papilionoideae</taxon>
        <taxon>50 kb inversion clade</taxon>
        <taxon>NPAAA clade</taxon>
        <taxon>Hologalegina</taxon>
        <taxon>IRL clade</taxon>
        <taxon>Trifolieae</taxon>
        <taxon>Trifolium</taxon>
    </lineage>
</organism>
<accession>A0A392THF3</accession>
<dbReference type="EMBL" id="LXQA010567015">
    <property type="protein sequence ID" value="MCI59620.1"/>
    <property type="molecule type" value="Genomic_DNA"/>
</dbReference>
<protein>
    <submittedName>
        <fullName evidence="1">Uncharacterized protein</fullName>
    </submittedName>
</protein>
<reference evidence="1 2" key="1">
    <citation type="journal article" date="2018" name="Front. Plant Sci.">
        <title>Red Clover (Trifolium pratense) and Zigzag Clover (T. medium) - A Picture of Genomic Similarities and Differences.</title>
        <authorList>
            <person name="Dluhosova J."/>
            <person name="Istvanek J."/>
            <person name="Nedelnik J."/>
            <person name="Repkova J."/>
        </authorList>
    </citation>
    <scope>NUCLEOTIDE SEQUENCE [LARGE SCALE GENOMIC DNA]</scope>
    <source>
        <strain evidence="2">cv. 10/8</strain>
        <tissue evidence="1">Leaf</tissue>
    </source>
</reference>
<dbReference type="AlphaFoldDB" id="A0A392THF3"/>
<name>A0A392THF3_9FABA</name>
<evidence type="ECO:0000313" key="2">
    <source>
        <dbReference type="Proteomes" id="UP000265520"/>
    </source>
</evidence>
<proteinExistence type="predicted"/>
<feature type="non-terminal residue" evidence="1">
    <location>
        <position position="63"/>
    </location>
</feature>
<comment type="caution">
    <text evidence="1">The sequence shown here is derived from an EMBL/GenBank/DDBJ whole genome shotgun (WGS) entry which is preliminary data.</text>
</comment>
<dbReference type="Proteomes" id="UP000265520">
    <property type="component" value="Unassembled WGS sequence"/>
</dbReference>